<organism evidence="1 2">
    <name type="scientific">Clostridium cavendishii DSM 21758</name>
    <dbReference type="NCBI Taxonomy" id="1121302"/>
    <lineage>
        <taxon>Bacteria</taxon>
        <taxon>Bacillati</taxon>
        <taxon>Bacillota</taxon>
        <taxon>Clostridia</taxon>
        <taxon>Eubacteriales</taxon>
        <taxon>Clostridiaceae</taxon>
        <taxon>Clostridium</taxon>
    </lineage>
</organism>
<accession>A0A1M6IUK5</accession>
<gene>
    <name evidence="1" type="ORF">SAMN02745163_01819</name>
</gene>
<evidence type="ECO:0000313" key="2">
    <source>
        <dbReference type="Proteomes" id="UP000184310"/>
    </source>
</evidence>
<sequence length="60" mass="6289">MKKLGKKINQVEETVEAYASISSHSCGCSCSICYNSPSAQAGMSSEGNAVVSGWYSVIPL</sequence>
<dbReference type="RefSeq" id="WP_159433221.1">
    <property type="nucleotide sequence ID" value="NZ_FQZB01000008.1"/>
</dbReference>
<dbReference type="InterPro" id="IPR023968">
    <property type="entry name" value="Bacteriocin_CLI3235"/>
</dbReference>
<dbReference type="AlphaFoldDB" id="A0A1M6IUK5"/>
<dbReference type="NCBIfam" id="TIGR04065">
    <property type="entry name" value="ocin_CLI_3235"/>
    <property type="match status" value="1"/>
</dbReference>
<dbReference type="EMBL" id="FQZB01000008">
    <property type="protein sequence ID" value="SHJ38029.1"/>
    <property type="molecule type" value="Genomic_DNA"/>
</dbReference>
<keyword evidence="2" id="KW-1185">Reference proteome</keyword>
<name>A0A1M6IUK5_9CLOT</name>
<protein>
    <submittedName>
        <fullName evidence="1">Putative bacteriocin, CLI_3235 family</fullName>
    </submittedName>
</protein>
<dbReference type="STRING" id="1121302.SAMN02745163_01819"/>
<evidence type="ECO:0000313" key="1">
    <source>
        <dbReference type="EMBL" id="SHJ38029.1"/>
    </source>
</evidence>
<proteinExistence type="predicted"/>
<dbReference type="Proteomes" id="UP000184310">
    <property type="component" value="Unassembled WGS sequence"/>
</dbReference>
<reference evidence="1 2" key="1">
    <citation type="submission" date="2016-11" db="EMBL/GenBank/DDBJ databases">
        <authorList>
            <person name="Jaros S."/>
            <person name="Januszkiewicz K."/>
            <person name="Wedrychowicz H."/>
        </authorList>
    </citation>
    <scope>NUCLEOTIDE SEQUENCE [LARGE SCALE GENOMIC DNA]</scope>
    <source>
        <strain evidence="1 2">DSM 21758</strain>
    </source>
</reference>